<protein>
    <submittedName>
        <fullName evidence="2">Uncharacterized protein</fullName>
    </submittedName>
</protein>
<dbReference type="EMBL" id="MT143220">
    <property type="protein sequence ID" value="QJA94300.1"/>
    <property type="molecule type" value="Genomic_DNA"/>
</dbReference>
<reference evidence="2" key="1">
    <citation type="submission" date="2020-03" db="EMBL/GenBank/DDBJ databases">
        <title>The deep terrestrial virosphere.</title>
        <authorList>
            <person name="Holmfeldt K."/>
            <person name="Nilsson E."/>
            <person name="Simone D."/>
            <person name="Lopez-Fernandez M."/>
            <person name="Wu X."/>
            <person name="de Brujin I."/>
            <person name="Lundin D."/>
            <person name="Andersson A."/>
            <person name="Bertilsson S."/>
            <person name="Dopson M."/>
        </authorList>
    </citation>
    <scope>NUCLEOTIDE SEQUENCE</scope>
    <source>
        <strain evidence="1">MM415A01197</strain>
        <strain evidence="2">MM415B03903</strain>
    </source>
</reference>
<sequence>MEIMHLGGIAAIILLFYTLSDYRDDANDECEKTGVVVRKTKKDVYVRKGDNNG</sequence>
<gene>
    <name evidence="1" type="ORF">MM415A01197_0014</name>
    <name evidence="2" type="ORF">MM415B03903_0006</name>
</gene>
<evidence type="ECO:0000313" key="2">
    <source>
        <dbReference type="EMBL" id="QJA94300.1"/>
    </source>
</evidence>
<evidence type="ECO:0000313" key="1">
    <source>
        <dbReference type="EMBL" id="QJA77854.1"/>
    </source>
</evidence>
<name>A0A6M3LHN2_9ZZZZ</name>
<organism evidence="2">
    <name type="scientific">viral metagenome</name>
    <dbReference type="NCBI Taxonomy" id="1070528"/>
    <lineage>
        <taxon>unclassified sequences</taxon>
        <taxon>metagenomes</taxon>
        <taxon>organismal metagenomes</taxon>
    </lineage>
</organism>
<dbReference type="EMBL" id="MT142306">
    <property type="protein sequence ID" value="QJA77854.1"/>
    <property type="molecule type" value="Genomic_DNA"/>
</dbReference>
<dbReference type="AlphaFoldDB" id="A0A6M3LHN2"/>
<proteinExistence type="predicted"/>
<accession>A0A6M3LHN2</accession>